<gene>
    <name evidence="3" type="ORF">BPP43_01325</name>
</gene>
<dbReference type="Pfam" id="PF12850">
    <property type="entry name" value="Metallophos_2"/>
    <property type="match status" value="1"/>
</dbReference>
<feature type="domain" description="Calcineurin-like phosphoesterase" evidence="2">
    <location>
        <begin position="26"/>
        <end position="136"/>
    </location>
</feature>
<dbReference type="GO" id="GO:0016787">
    <property type="term" value="F:hydrolase activity"/>
    <property type="evidence" value="ECO:0007669"/>
    <property type="project" value="UniProtKB-KW"/>
</dbReference>
<sequence length="166" mass="19835">MIYFTSDTHFFGSMHAKRKLLFNEYADMHKTIFDNWNSVVNNNDDIYIIGDFSNEKGYIKTTELLKNLNGNKYLIKGSNDKFLENKKFDYSLFNFVKDYHVLNFENKKIILFHYPILEWEGYHQNSILIHGHWHQDKKYNTRAFNVASDIHNFTPVSIKQILNNIN</sequence>
<dbReference type="InterPro" id="IPR029052">
    <property type="entry name" value="Metallo-depent_PP-like"/>
</dbReference>
<keyword evidence="4" id="KW-1185">Reference proteome</keyword>
<evidence type="ECO:0000313" key="3">
    <source>
        <dbReference type="EMBL" id="AGA65613.1"/>
    </source>
</evidence>
<dbReference type="SUPFAM" id="SSF56300">
    <property type="entry name" value="Metallo-dependent phosphatases"/>
    <property type="match status" value="1"/>
</dbReference>
<evidence type="ECO:0000259" key="2">
    <source>
        <dbReference type="Pfam" id="PF12850"/>
    </source>
</evidence>
<reference evidence="3 4" key="1">
    <citation type="journal article" date="2013" name="Genome Announc.">
        <title>Complete Genome Sequence of the Porcine Strain Brachyspira pilosicoli P43/6/78(T.).</title>
        <authorList>
            <person name="Lin C."/>
            <person name="den Bakker H.C."/>
            <person name="Suzuki H."/>
            <person name="Lefebure T."/>
            <person name="Ponnala L."/>
            <person name="Sun Q."/>
            <person name="Stanhope M.J."/>
            <person name="Wiedmann M."/>
            <person name="Duhamel G.E."/>
        </authorList>
    </citation>
    <scope>NUCLEOTIDE SEQUENCE [LARGE SCALE GENOMIC DNA]</scope>
    <source>
        <strain evidence="3 4">P43/6/78</strain>
    </source>
</reference>
<evidence type="ECO:0000313" key="4">
    <source>
        <dbReference type="Proteomes" id="UP000010793"/>
    </source>
</evidence>
<dbReference type="InterPro" id="IPR024654">
    <property type="entry name" value="Calcineurin-like_PHP_lpxH"/>
</dbReference>
<dbReference type="KEGG" id="bpip:BPP43_01325"/>
<dbReference type="Proteomes" id="UP000010793">
    <property type="component" value="Chromosome"/>
</dbReference>
<proteinExistence type="inferred from homology"/>
<comment type="similarity">
    <text evidence="1">Belongs to the metallophosphoesterase superfamily. YfcE family.</text>
</comment>
<dbReference type="AlphaFoldDB" id="A0A3B6VI51"/>
<protein>
    <submittedName>
        <fullName evidence="3">Putative phosphoesterase or phosphohydrolase</fullName>
    </submittedName>
</protein>
<keyword evidence="3" id="KW-0378">Hydrolase</keyword>
<accession>A0A3B6VI51</accession>
<evidence type="ECO:0000256" key="1">
    <source>
        <dbReference type="ARBA" id="ARBA00008950"/>
    </source>
</evidence>
<organism evidence="3 4">
    <name type="scientific">Brachyspira pilosicoli P43/6/78</name>
    <dbReference type="NCBI Taxonomy" id="1042417"/>
    <lineage>
        <taxon>Bacteria</taxon>
        <taxon>Pseudomonadati</taxon>
        <taxon>Spirochaetota</taxon>
        <taxon>Spirochaetia</taxon>
        <taxon>Brachyspirales</taxon>
        <taxon>Brachyspiraceae</taxon>
        <taxon>Brachyspira</taxon>
    </lineage>
</organism>
<dbReference type="RefSeq" id="WP_015273923.1">
    <property type="nucleotide sequence ID" value="NC_019908.1"/>
</dbReference>
<dbReference type="Gene3D" id="3.60.21.10">
    <property type="match status" value="1"/>
</dbReference>
<dbReference type="EMBL" id="CP002873">
    <property type="protein sequence ID" value="AGA65613.1"/>
    <property type="molecule type" value="Genomic_DNA"/>
</dbReference>
<name>A0A3B6VI51_BRAPL</name>